<evidence type="ECO:0000256" key="4">
    <source>
        <dbReference type="ARBA" id="ARBA00022741"/>
    </source>
</evidence>
<dbReference type="GO" id="GO:0052381">
    <property type="term" value="F:tRNA dimethylallyltransferase activity"/>
    <property type="evidence" value="ECO:0000318"/>
    <property type="project" value="GO_Central"/>
</dbReference>
<gene>
    <name evidence="10" type="primary">AUGUSTUS-3.0.2_00060</name>
    <name evidence="10" type="ORF">TcasGA2_TC000060</name>
</gene>
<reference evidence="10 11" key="2">
    <citation type="journal article" date="2010" name="Nucleic Acids Res.">
        <title>BeetleBase in 2010: revisions to provide comprehensive genomic information for Tribolium castaneum.</title>
        <authorList>
            <person name="Kim H.S."/>
            <person name="Murphy T."/>
            <person name="Xia J."/>
            <person name="Caragea D."/>
            <person name="Park Y."/>
            <person name="Beeman R.W."/>
            <person name="Lorenzen M.D."/>
            <person name="Butcher S."/>
            <person name="Manak J.R."/>
            <person name="Brown S.J."/>
        </authorList>
    </citation>
    <scope>GENOME REANNOTATION</scope>
    <source>
        <strain evidence="10 11">Georgia GA2</strain>
    </source>
</reference>
<dbReference type="InterPro" id="IPR036236">
    <property type="entry name" value="Znf_C2H2_sf"/>
</dbReference>
<dbReference type="GO" id="GO:0005739">
    <property type="term" value="C:mitochondrion"/>
    <property type="evidence" value="ECO:0000318"/>
    <property type="project" value="GO_Central"/>
</dbReference>
<dbReference type="STRING" id="7070.D6WDB1"/>
<dbReference type="Pfam" id="PF01715">
    <property type="entry name" value="IPPT"/>
    <property type="match status" value="1"/>
</dbReference>
<dbReference type="SUPFAM" id="SSF57667">
    <property type="entry name" value="beta-beta-alpha zinc fingers"/>
    <property type="match status" value="1"/>
</dbReference>
<keyword evidence="7 8" id="KW-0067">ATP-binding</keyword>
<sequence length="419" mass="48354">MALRLPLVVILGATGSGKTKLSLELAQKFKGEIISADSMQVYKGLDIITAKATKEEQNVAPHHLIDILEPHETFTVVQYRNSALKIIENLINKNKLPIIVGGTNYYIESLLWKILIEEPGDHVKALPSRHIDHELSSEELHKKLQLLDPAMARRLHPNNKRKILRSLEVLQQKGKPHSQILNEQQGAKGGSATGGPLRFANALILKLECEQETLNERLNNRVDKMMEQGLLQELANFHKLYNENRIKNSEIPDYTKGVFQSIGFKEFHSYLTMSEEEKNSENGQLSLQKCIEDLKLVTRRYARKQNKWTRNRFLGRRDREVPPMYGLDVTNLDKWEENVTKPAIEIIQSFINQSECKYQPLPVEPVATSVPNSEDDTNFCDICERIFVGSLQWREHLRSNRHKKMIERRNRLLKEELKK</sequence>
<dbReference type="Gene3D" id="3.30.160.60">
    <property type="entry name" value="Classic Zinc Finger"/>
    <property type="match status" value="1"/>
</dbReference>
<dbReference type="HAMAP" id="MF_00185">
    <property type="entry name" value="IPP_trans"/>
    <property type="match status" value="1"/>
</dbReference>
<keyword evidence="4 8" id="KW-0547">Nucleotide-binding</keyword>
<dbReference type="EMBL" id="KQ971321">
    <property type="protein sequence ID" value="EEZ99485.2"/>
    <property type="molecule type" value="Genomic_DNA"/>
</dbReference>
<keyword evidence="6" id="KW-0862">Zinc</keyword>
<dbReference type="HOGENOM" id="CLU_032616_2_3_1"/>
<name>D6WDB1_TRICA</name>
<dbReference type="Proteomes" id="UP000007266">
    <property type="component" value="Linkage group 3"/>
</dbReference>
<dbReference type="Gene3D" id="1.10.20.140">
    <property type="match status" value="1"/>
</dbReference>
<dbReference type="AlphaFoldDB" id="D6WDB1"/>
<dbReference type="PROSITE" id="PS00028">
    <property type="entry name" value="ZINC_FINGER_C2H2_1"/>
    <property type="match status" value="1"/>
</dbReference>
<evidence type="ECO:0000256" key="1">
    <source>
        <dbReference type="ARBA" id="ARBA00005842"/>
    </source>
</evidence>
<dbReference type="NCBIfam" id="TIGR00174">
    <property type="entry name" value="miaA"/>
    <property type="match status" value="1"/>
</dbReference>
<organism evidence="10 11">
    <name type="scientific">Tribolium castaneum</name>
    <name type="common">Red flour beetle</name>
    <dbReference type="NCBI Taxonomy" id="7070"/>
    <lineage>
        <taxon>Eukaryota</taxon>
        <taxon>Metazoa</taxon>
        <taxon>Ecdysozoa</taxon>
        <taxon>Arthropoda</taxon>
        <taxon>Hexapoda</taxon>
        <taxon>Insecta</taxon>
        <taxon>Pterygota</taxon>
        <taxon>Neoptera</taxon>
        <taxon>Endopterygota</taxon>
        <taxon>Coleoptera</taxon>
        <taxon>Polyphaga</taxon>
        <taxon>Cucujiformia</taxon>
        <taxon>Tenebrionidae</taxon>
        <taxon>Tenebrionidae incertae sedis</taxon>
        <taxon>Tribolium</taxon>
    </lineage>
</organism>
<comment type="similarity">
    <text evidence="1 8">Belongs to the IPP transferase family.</text>
</comment>
<evidence type="ECO:0000256" key="2">
    <source>
        <dbReference type="ARBA" id="ARBA00022679"/>
    </source>
</evidence>
<dbReference type="Gene3D" id="3.40.50.300">
    <property type="entry name" value="P-loop containing nucleotide triphosphate hydrolases"/>
    <property type="match status" value="1"/>
</dbReference>
<dbReference type="InterPro" id="IPR018022">
    <property type="entry name" value="IPT"/>
</dbReference>
<dbReference type="SUPFAM" id="SSF52540">
    <property type="entry name" value="P-loop containing nucleoside triphosphate hydrolases"/>
    <property type="match status" value="2"/>
</dbReference>
<dbReference type="InterPro" id="IPR027417">
    <property type="entry name" value="P-loop_NTPase"/>
</dbReference>
<proteinExistence type="inferred from homology"/>
<evidence type="ECO:0000256" key="5">
    <source>
        <dbReference type="ARBA" id="ARBA00022771"/>
    </source>
</evidence>
<feature type="domain" description="C2H2-type" evidence="9">
    <location>
        <begin position="380"/>
        <end position="402"/>
    </location>
</feature>
<dbReference type="PANTHER" id="PTHR11088">
    <property type="entry name" value="TRNA DIMETHYLALLYLTRANSFERASE"/>
    <property type="match status" value="1"/>
</dbReference>
<dbReference type="Pfam" id="PF12171">
    <property type="entry name" value="zf-C2H2_jaz"/>
    <property type="match status" value="1"/>
</dbReference>
<evidence type="ECO:0000256" key="3">
    <source>
        <dbReference type="ARBA" id="ARBA00022723"/>
    </source>
</evidence>
<dbReference type="InterPro" id="IPR039657">
    <property type="entry name" value="Dimethylallyltransferase"/>
</dbReference>
<protein>
    <submittedName>
        <fullName evidence="10">tRNA dimethylallyltransferase, mitochondrial-like Protein</fullName>
    </submittedName>
</protein>
<keyword evidence="2 8" id="KW-0808">Transferase</keyword>
<dbReference type="GO" id="GO:0008270">
    <property type="term" value="F:zinc ion binding"/>
    <property type="evidence" value="ECO:0007669"/>
    <property type="project" value="UniProtKB-KW"/>
</dbReference>
<evidence type="ECO:0000256" key="6">
    <source>
        <dbReference type="ARBA" id="ARBA00022833"/>
    </source>
</evidence>
<evidence type="ECO:0000256" key="8">
    <source>
        <dbReference type="RuleBase" id="RU003785"/>
    </source>
</evidence>
<dbReference type="InterPro" id="IPR013087">
    <property type="entry name" value="Znf_C2H2_type"/>
</dbReference>
<evidence type="ECO:0000259" key="9">
    <source>
        <dbReference type="PROSITE" id="PS00028"/>
    </source>
</evidence>
<dbReference type="GO" id="GO:0006400">
    <property type="term" value="P:tRNA modification"/>
    <property type="evidence" value="ECO:0000318"/>
    <property type="project" value="GO_Central"/>
</dbReference>
<evidence type="ECO:0000256" key="7">
    <source>
        <dbReference type="ARBA" id="ARBA00022840"/>
    </source>
</evidence>
<dbReference type="GO" id="GO:0005524">
    <property type="term" value="F:ATP binding"/>
    <property type="evidence" value="ECO:0007669"/>
    <property type="project" value="UniProtKB-KW"/>
</dbReference>
<dbReference type="OMA" id="WGLHLKS"/>
<dbReference type="InterPro" id="IPR022755">
    <property type="entry name" value="Znf_C2H2_jaz"/>
</dbReference>
<dbReference type="KEGG" id="tca:659205"/>
<reference evidence="10 11" key="1">
    <citation type="journal article" date="2008" name="Nature">
        <title>The genome of the model beetle and pest Tribolium castaneum.</title>
        <authorList>
            <consortium name="Tribolium Genome Sequencing Consortium"/>
            <person name="Richards S."/>
            <person name="Gibbs R.A."/>
            <person name="Weinstock G.M."/>
            <person name="Brown S.J."/>
            <person name="Denell R."/>
            <person name="Beeman R.W."/>
            <person name="Gibbs R."/>
            <person name="Beeman R.W."/>
            <person name="Brown S.J."/>
            <person name="Bucher G."/>
            <person name="Friedrich M."/>
            <person name="Grimmelikhuijzen C.J."/>
            <person name="Klingler M."/>
            <person name="Lorenzen M."/>
            <person name="Richards S."/>
            <person name="Roth S."/>
            <person name="Schroder R."/>
            <person name="Tautz D."/>
            <person name="Zdobnov E.M."/>
            <person name="Muzny D."/>
            <person name="Gibbs R.A."/>
            <person name="Weinstock G.M."/>
            <person name="Attaway T."/>
            <person name="Bell S."/>
            <person name="Buhay C.J."/>
            <person name="Chandrabose M.N."/>
            <person name="Chavez D."/>
            <person name="Clerk-Blankenburg K.P."/>
            <person name="Cree A."/>
            <person name="Dao M."/>
            <person name="Davis C."/>
            <person name="Chacko J."/>
            <person name="Dinh H."/>
            <person name="Dugan-Rocha S."/>
            <person name="Fowler G."/>
            <person name="Garner T.T."/>
            <person name="Garnes J."/>
            <person name="Gnirke A."/>
            <person name="Hawes A."/>
            <person name="Hernandez J."/>
            <person name="Hines S."/>
            <person name="Holder M."/>
            <person name="Hume J."/>
            <person name="Jhangiani S.N."/>
            <person name="Joshi V."/>
            <person name="Khan Z.M."/>
            <person name="Jackson L."/>
            <person name="Kovar C."/>
            <person name="Kowis A."/>
            <person name="Lee S."/>
            <person name="Lewis L.R."/>
            <person name="Margolis J."/>
            <person name="Morgan M."/>
            <person name="Nazareth L.V."/>
            <person name="Nguyen N."/>
            <person name="Okwuonu G."/>
            <person name="Parker D."/>
            <person name="Richards S."/>
            <person name="Ruiz S.J."/>
            <person name="Santibanez J."/>
            <person name="Savard J."/>
            <person name="Scherer S.E."/>
            <person name="Schneider B."/>
            <person name="Sodergren E."/>
            <person name="Tautz D."/>
            <person name="Vattahil S."/>
            <person name="Villasana D."/>
            <person name="White C.S."/>
            <person name="Wright R."/>
            <person name="Park Y."/>
            <person name="Beeman R.W."/>
            <person name="Lord J."/>
            <person name="Oppert B."/>
            <person name="Lorenzen M."/>
            <person name="Brown S."/>
            <person name="Wang L."/>
            <person name="Savard J."/>
            <person name="Tautz D."/>
            <person name="Richards S."/>
            <person name="Weinstock G."/>
            <person name="Gibbs R.A."/>
            <person name="Liu Y."/>
            <person name="Worley K."/>
            <person name="Weinstock G."/>
            <person name="Elsik C.G."/>
            <person name="Reese J.T."/>
            <person name="Elhaik E."/>
            <person name="Landan G."/>
            <person name="Graur D."/>
            <person name="Arensburger P."/>
            <person name="Atkinson P."/>
            <person name="Beeman R.W."/>
            <person name="Beidler J."/>
            <person name="Brown S.J."/>
            <person name="Demuth J.P."/>
            <person name="Drury D.W."/>
            <person name="Du Y.Z."/>
            <person name="Fujiwara H."/>
            <person name="Lorenzen M."/>
            <person name="Maselli V."/>
            <person name="Osanai M."/>
            <person name="Park Y."/>
            <person name="Robertson H.M."/>
            <person name="Tu Z."/>
            <person name="Wang J.J."/>
            <person name="Wang S."/>
            <person name="Richards S."/>
            <person name="Song H."/>
            <person name="Zhang L."/>
            <person name="Sodergren E."/>
            <person name="Werner D."/>
            <person name="Stanke M."/>
            <person name="Morgenstern B."/>
            <person name="Solovyev V."/>
            <person name="Kosarev P."/>
            <person name="Brown G."/>
            <person name="Chen H.C."/>
            <person name="Ermolaeva O."/>
            <person name="Hlavina W."/>
            <person name="Kapustin Y."/>
            <person name="Kiryutin B."/>
            <person name="Kitts P."/>
            <person name="Maglott D."/>
            <person name="Pruitt K."/>
            <person name="Sapojnikov V."/>
            <person name="Souvorov A."/>
            <person name="Mackey A.J."/>
            <person name="Waterhouse R.M."/>
            <person name="Wyder S."/>
            <person name="Zdobnov E.M."/>
            <person name="Zdobnov E.M."/>
            <person name="Wyder S."/>
            <person name="Kriventseva E.V."/>
            <person name="Kadowaki T."/>
            <person name="Bork P."/>
            <person name="Aranda M."/>
            <person name="Bao R."/>
            <person name="Beermann A."/>
            <person name="Berns N."/>
            <person name="Bolognesi R."/>
            <person name="Bonneton F."/>
            <person name="Bopp D."/>
            <person name="Brown S.J."/>
            <person name="Bucher G."/>
            <person name="Butts T."/>
            <person name="Chaumot A."/>
            <person name="Denell R.E."/>
            <person name="Ferrier D.E."/>
            <person name="Friedrich M."/>
            <person name="Gordon C.M."/>
            <person name="Jindra M."/>
            <person name="Klingler M."/>
            <person name="Lan Q."/>
            <person name="Lattorff H.M."/>
            <person name="Laudet V."/>
            <person name="von Levetsow C."/>
            <person name="Liu Z."/>
            <person name="Lutz R."/>
            <person name="Lynch J.A."/>
            <person name="da Fonseca R.N."/>
            <person name="Posnien N."/>
            <person name="Reuter R."/>
            <person name="Roth S."/>
            <person name="Savard J."/>
            <person name="Schinko J.B."/>
            <person name="Schmitt C."/>
            <person name="Schoppmeier M."/>
            <person name="Schroder R."/>
            <person name="Shippy T.D."/>
            <person name="Simonnet F."/>
            <person name="Marques-Souza H."/>
            <person name="Tautz D."/>
            <person name="Tomoyasu Y."/>
            <person name="Trauner J."/>
            <person name="Van der Zee M."/>
            <person name="Vervoort M."/>
            <person name="Wittkopp N."/>
            <person name="Wimmer E.A."/>
            <person name="Yang X."/>
            <person name="Jones A.K."/>
            <person name="Sattelle D.B."/>
            <person name="Ebert P.R."/>
            <person name="Nelson D."/>
            <person name="Scott J.G."/>
            <person name="Beeman R.W."/>
            <person name="Muthukrishnan S."/>
            <person name="Kramer K.J."/>
            <person name="Arakane Y."/>
            <person name="Beeman R.W."/>
            <person name="Zhu Q."/>
            <person name="Hogenkamp D."/>
            <person name="Dixit R."/>
            <person name="Oppert B."/>
            <person name="Jiang H."/>
            <person name="Zou Z."/>
            <person name="Marshall J."/>
            <person name="Elpidina E."/>
            <person name="Vinokurov K."/>
            <person name="Oppert C."/>
            <person name="Zou Z."/>
            <person name="Evans J."/>
            <person name="Lu Z."/>
            <person name="Zhao P."/>
            <person name="Sumathipala N."/>
            <person name="Altincicek B."/>
            <person name="Vilcinskas A."/>
            <person name="Williams M."/>
            <person name="Hultmark D."/>
            <person name="Hetru C."/>
            <person name="Jiang H."/>
            <person name="Grimmelikhuijzen C.J."/>
            <person name="Hauser F."/>
            <person name="Cazzamali G."/>
            <person name="Williamson M."/>
            <person name="Park Y."/>
            <person name="Li B."/>
            <person name="Tanaka Y."/>
            <person name="Predel R."/>
            <person name="Neupert S."/>
            <person name="Schachtner J."/>
            <person name="Verleyen P."/>
            <person name="Raible F."/>
            <person name="Bork P."/>
            <person name="Friedrich M."/>
            <person name="Walden K.K."/>
            <person name="Robertson H.M."/>
            <person name="Angeli S."/>
            <person name="Foret S."/>
            <person name="Bucher G."/>
            <person name="Schuetz S."/>
            <person name="Maleszka R."/>
            <person name="Wimmer E.A."/>
            <person name="Beeman R.W."/>
            <person name="Lorenzen M."/>
            <person name="Tomoyasu Y."/>
            <person name="Miller S.C."/>
            <person name="Grossmann D."/>
            <person name="Bucher G."/>
        </authorList>
    </citation>
    <scope>NUCLEOTIDE SEQUENCE [LARGE SCALE GENOMIC DNA]</scope>
    <source>
        <strain evidence="10 11">Georgia GA2</strain>
    </source>
</reference>
<evidence type="ECO:0000313" key="11">
    <source>
        <dbReference type="Proteomes" id="UP000007266"/>
    </source>
</evidence>
<keyword evidence="11" id="KW-1185">Reference proteome</keyword>
<dbReference type="PANTHER" id="PTHR11088:SF89">
    <property type="entry name" value="TRNA DIMETHYLALLYLTRANSFERASE"/>
    <property type="match status" value="1"/>
</dbReference>
<evidence type="ECO:0000313" key="10">
    <source>
        <dbReference type="EMBL" id="EEZ99485.2"/>
    </source>
</evidence>
<dbReference type="OrthoDB" id="775260at2759"/>
<keyword evidence="3" id="KW-0479">Metal-binding</keyword>
<keyword evidence="5" id="KW-0863">Zinc-finger</keyword>
<accession>D6WDB1</accession>